<gene>
    <name evidence="2" type="ORF">MUS1_13305</name>
</gene>
<accession>X7E709</accession>
<name>X7E709_9GAMM</name>
<dbReference type="AlphaFoldDB" id="X7E709"/>
<proteinExistence type="predicted"/>
<feature type="transmembrane region" description="Helical" evidence="1">
    <location>
        <begin position="78"/>
        <end position="100"/>
    </location>
</feature>
<dbReference type="STRING" id="1122207.MUS1_13305"/>
<organism evidence="2 3">
    <name type="scientific">Marinomonas ushuaiensis DSM 15871</name>
    <dbReference type="NCBI Taxonomy" id="1122207"/>
    <lineage>
        <taxon>Bacteria</taxon>
        <taxon>Pseudomonadati</taxon>
        <taxon>Pseudomonadota</taxon>
        <taxon>Gammaproteobacteria</taxon>
        <taxon>Oceanospirillales</taxon>
        <taxon>Oceanospirillaceae</taxon>
        <taxon>Marinomonas</taxon>
    </lineage>
</organism>
<keyword evidence="1" id="KW-0812">Transmembrane</keyword>
<reference evidence="2 3" key="1">
    <citation type="submission" date="2014-01" db="EMBL/GenBank/DDBJ databases">
        <title>Marinomonas ushuaiensis DSM 15871 Genome Sequencing.</title>
        <authorList>
            <person name="Lai Q."/>
            <person name="Shao Z.S."/>
        </authorList>
    </citation>
    <scope>NUCLEOTIDE SEQUENCE [LARGE SCALE GENOMIC DNA]</scope>
    <source>
        <strain evidence="2 3">DSM 15871</strain>
    </source>
</reference>
<evidence type="ECO:0000313" key="3">
    <source>
        <dbReference type="Proteomes" id="UP000054058"/>
    </source>
</evidence>
<dbReference type="Proteomes" id="UP000054058">
    <property type="component" value="Unassembled WGS sequence"/>
</dbReference>
<comment type="caution">
    <text evidence="2">The sequence shown here is derived from an EMBL/GenBank/DDBJ whole genome shotgun (WGS) entry which is preliminary data.</text>
</comment>
<feature type="transmembrane region" description="Helical" evidence="1">
    <location>
        <begin position="112"/>
        <end position="132"/>
    </location>
</feature>
<protein>
    <submittedName>
        <fullName evidence="2">Uncharacterized protein</fullName>
    </submittedName>
</protein>
<keyword evidence="1" id="KW-1133">Transmembrane helix</keyword>
<dbReference type="EMBL" id="JAMB01000006">
    <property type="protein sequence ID" value="ETX10951.1"/>
    <property type="molecule type" value="Genomic_DNA"/>
</dbReference>
<keyword evidence="3" id="KW-1185">Reference proteome</keyword>
<dbReference type="OrthoDB" id="6105340at2"/>
<dbReference type="RefSeq" id="WP_036161369.1">
    <property type="nucleotide sequence ID" value="NZ_JAMB01000006.1"/>
</dbReference>
<keyword evidence="1" id="KW-0472">Membrane</keyword>
<feature type="transmembrane region" description="Helical" evidence="1">
    <location>
        <begin position="47"/>
        <end position="71"/>
    </location>
</feature>
<sequence length="141" mass="15932">MYKINYKAIMLVFLFQILAAIAWYSFAPSLSFLEGAIKITGDKPQHLSVGMITLIFCSIFVHVLFVAWLLIRVKGTSAFGRFVLVIGMWLFIVLPNYVVLNLYLNHSALESTYLLSYGAISCLITALILPFWRSARSIFKG</sequence>
<feature type="transmembrane region" description="Helical" evidence="1">
    <location>
        <begin position="9"/>
        <end position="27"/>
    </location>
</feature>
<evidence type="ECO:0000256" key="1">
    <source>
        <dbReference type="SAM" id="Phobius"/>
    </source>
</evidence>
<dbReference type="PATRIC" id="fig|1122207.3.peg.1799"/>
<evidence type="ECO:0000313" key="2">
    <source>
        <dbReference type="EMBL" id="ETX10951.1"/>
    </source>
</evidence>